<dbReference type="Pfam" id="PF00383">
    <property type="entry name" value="dCMP_cyt_deam_1"/>
    <property type="match status" value="1"/>
</dbReference>
<dbReference type="EMBL" id="LK028576">
    <property type="protein sequence ID" value="CDS15483.1"/>
    <property type="molecule type" value="Genomic_DNA"/>
</dbReference>
<evidence type="ECO:0000256" key="3">
    <source>
        <dbReference type="ARBA" id="ARBA00022833"/>
    </source>
</evidence>
<proteinExistence type="predicted"/>
<dbReference type="InterPro" id="IPR002125">
    <property type="entry name" value="CMP_dCMP_dom"/>
</dbReference>
<evidence type="ECO:0000313" key="6">
    <source>
        <dbReference type="Proteomes" id="UP000492820"/>
    </source>
</evidence>
<dbReference type="GO" id="GO:0052717">
    <property type="term" value="F:tRNA-specific adenosine-34 deaminase activity"/>
    <property type="evidence" value="ECO:0007669"/>
    <property type="project" value="TreeGrafter"/>
</dbReference>
<dbReference type="GO" id="GO:0002100">
    <property type="term" value="P:tRNA wobble adenosine to inosine editing"/>
    <property type="evidence" value="ECO:0007669"/>
    <property type="project" value="TreeGrafter"/>
</dbReference>
<dbReference type="InterPro" id="IPR016192">
    <property type="entry name" value="APOBEC/CMP_deaminase_Zn-bd"/>
</dbReference>
<reference evidence="5 6" key="1">
    <citation type="journal article" date="2013" name="Nature">
        <title>The genomes of four tapeworm species reveal adaptations to parasitism.</title>
        <authorList>
            <person name="Tsai I.J."/>
            <person name="Zarowiecki M."/>
            <person name="Holroyd N."/>
            <person name="Garciarrubio A."/>
            <person name="Sanchez-Flores A."/>
            <person name="Brooks K.L."/>
            <person name="Tracey A."/>
            <person name="Bobes R.J."/>
            <person name="Fragoso G."/>
            <person name="Sciutto E."/>
            <person name="Aslett M."/>
            <person name="Beasley H."/>
            <person name="Bennett H.M."/>
            <person name="Cai J."/>
            <person name="Camicia F."/>
            <person name="Clark R."/>
            <person name="Cucher M."/>
            <person name="De Silva N."/>
            <person name="Day T.A."/>
            <person name="Deplazes P."/>
            <person name="Estrada K."/>
            <person name="Fernandez C."/>
            <person name="Holland P.W."/>
            <person name="Hou J."/>
            <person name="Hu S."/>
            <person name="Huckvale T."/>
            <person name="Hung S.S."/>
            <person name="Kamenetzky L."/>
            <person name="Keane J.A."/>
            <person name="Kiss F."/>
            <person name="Koziol U."/>
            <person name="Lambert O."/>
            <person name="Liu K."/>
            <person name="Luo X."/>
            <person name="Luo Y."/>
            <person name="Macchiaroli N."/>
            <person name="Nichol S."/>
            <person name="Paps J."/>
            <person name="Parkinson J."/>
            <person name="Pouchkina-Stantcheva N."/>
            <person name="Riddiford N."/>
            <person name="Rosenzvit M."/>
            <person name="Salinas G."/>
            <person name="Wasmuth J.D."/>
            <person name="Zamanian M."/>
            <person name="Zheng Y."/>
            <person name="Cai X."/>
            <person name="Soberon X."/>
            <person name="Olson P.D."/>
            <person name="Laclette J.P."/>
            <person name="Brehm K."/>
            <person name="Berriman M."/>
            <person name="Garciarrubio A."/>
            <person name="Bobes R.J."/>
            <person name="Fragoso G."/>
            <person name="Sanchez-Flores A."/>
            <person name="Estrada K."/>
            <person name="Cevallos M.A."/>
            <person name="Morett E."/>
            <person name="Gonzalez V."/>
            <person name="Portillo T."/>
            <person name="Ochoa-Leyva A."/>
            <person name="Jose M.V."/>
            <person name="Sciutto E."/>
            <person name="Landa A."/>
            <person name="Jimenez L."/>
            <person name="Valdes V."/>
            <person name="Carrero J.C."/>
            <person name="Larralde C."/>
            <person name="Morales-Montor J."/>
            <person name="Limon-Lason J."/>
            <person name="Soberon X."/>
            <person name="Laclette J.P."/>
        </authorList>
    </citation>
    <scope>NUCLEOTIDE SEQUENCE [LARGE SCALE GENOMIC DNA]</scope>
</reference>
<accession>A0A068WCZ3</accession>
<evidence type="ECO:0000259" key="4">
    <source>
        <dbReference type="PROSITE" id="PS51747"/>
    </source>
</evidence>
<evidence type="ECO:0000313" key="7">
    <source>
        <dbReference type="WBParaSite" id="EgrG_000788300"/>
    </source>
</evidence>
<dbReference type="PROSITE" id="PS51747">
    <property type="entry name" value="CYT_DCMP_DEAMINASES_2"/>
    <property type="match status" value="1"/>
</dbReference>
<dbReference type="InterPro" id="IPR016193">
    <property type="entry name" value="Cytidine_deaminase-like"/>
</dbReference>
<dbReference type="GO" id="GO:0008270">
    <property type="term" value="F:zinc ion binding"/>
    <property type="evidence" value="ECO:0007669"/>
    <property type="project" value="InterPro"/>
</dbReference>
<keyword evidence="3" id="KW-0862">Zinc</keyword>
<dbReference type="SUPFAM" id="SSF53927">
    <property type="entry name" value="Cytidine deaminase-like"/>
    <property type="match status" value="1"/>
</dbReference>
<name>A0A068WCZ3_ECHGR</name>
<reference evidence="5" key="2">
    <citation type="submission" date="2014-06" db="EMBL/GenBank/DDBJ databases">
        <authorList>
            <person name="Aslett M."/>
        </authorList>
    </citation>
    <scope>NUCLEOTIDE SEQUENCE</scope>
</reference>
<protein>
    <submittedName>
        <fullName evidence="5 7">tRNA specific adenosine deaminase 2</fullName>
    </submittedName>
</protein>
<evidence type="ECO:0000313" key="5">
    <source>
        <dbReference type="EMBL" id="CDS15483.1"/>
    </source>
</evidence>
<dbReference type="AlphaFoldDB" id="A0A068WCZ3"/>
<dbReference type="WBParaSite" id="EgrG_000788300">
    <property type="protein sequence ID" value="EgrG_000788300"/>
    <property type="gene ID" value="EgrG_000788300"/>
</dbReference>
<gene>
    <name evidence="5" type="ORF">EgrG_000788300</name>
</gene>
<dbReference type="Gene3D" id="3.40.140.10">
    <property type="entry name" value="Cytidine Deaminase, domain 2"/>
    <property type="match status" value="1"/>
</dbReference>
<keyword evidence="2" id="KW-0378">Hydrolase</keyword>
<dbReference type="PANTHER" id="PTHR11079:SF149">
    <property type="entry name" value="TRNA-SPECIFIC ADENOSINE DEAMINASE 2"/>
    <property type="match status" value="1"/>
</dbReference>
<sequence>MVHLFENLGFKKKSQIGLNHRTLSSLRMDRAFELAEEALNDGEVPVGCAFVYDGQVIACGRNETNVCGDATQHAEIVAIKRLEQWCAKNDLSLESVLPKAVLYVTVEPCIMCTAALRFGLPVQPKWNDRFGGCGSVMNVSTDDSLRSPLSCKFNGQSDRSINLLKRFFEQENWNAPEEKRCKKTSRDHF</sequence>
<dbReference type="GO" id="GO:0005634">
    <property type="term" value="C:nucleus"/>
    <property type="evidence" value="ECO:0007669"/>
    <property type="project" value="TreeGrafter"/>
</dbReference>
<dbReference type="CDD" id="cd01285">
    <property type="entry name" value="nucleoside_deaminase"/>
    <property type="match status" value="1"/>
</dbReference>
<dbReference type="PANTHER" id="PTHR11079">
    <property type="entry name" value="CYTOSINE DEAMINASE FAMILY MEMBER"/>
    <property type="match status" value="1"/>
</dbReference>
<evidence type="ECO:0000256" key="2">
    <source>
        <dbReference type="ARBA" id="ARBA00022801"/>
    </source>
</evidence>
<keyword evidence="1" id="KW-0479">Metal-binding</keyword>
<dbReference type="Proteomes" id="UP000492820">
    <property type="component" value="Unassembled WGS sequence"/>
</dbReference>
<reference evidence="7" key="3">
    <citation type="submission" date="2020-10" db="UniProtKB">
        <authorList>
            <consortium name="WormBaseParasite"/>
        </authorList>
    </citation>
    <scope>IDENTIFICATION</scope>
</reference>
<evidence type="ECO:0000256" key="1">
    <source>
        <dbReference type="ARBA" id="ARBA00022723"/>
    </source>
</evidence>
<dbReference type="GO" id="GO:0005737">
    <property type="term" value="C:cytoplasm"/>
    <property type="evidence" value="ECO:0007669"/>
    <property type="project" value="TreeGrafter"/>
</dbReference>
<dbReference type="PROSITE" id="PS00903">
    <property type="entry name" value="CYT_DCMP_DEAMINASES_1"/>
    <property type="match status" value="1"/>
</dbReference>
<dbReference type="OrthoDB" id="6245631at2759"/>
<feature type="domain" description="CMP/dCMP-type deaminase" evidence="4">
    <location>
        <begin position="22"/>
        <end position="153"/>
    </location>
</feature>
<organism evidence="5">
    <name type="scientific">Echinococcus granulosus</name>
    <name type="common">Hydatid tapeworm</name>
    <dbReference type="NCBI Taxonomy" id="6210"/>
    <lineage>
        <taxon>Eukaryota</taxon>
        <taxon>Metazoa</taxon>
        <taxon>Spiralia</taxon>
        <taxon>Lophotrochozoa</taxon>
        <taxon>Platyhelminthes</taxon>
        <taxon>Cestoda</taxon>
        <taxon>Eucestoda</taxon>
        <taxon>Cyclophyllidea</taxon>
        <taxon>Taeniidae</taxon>
        <taxon>Echinococcus</taxon>
        <taxon>Echinococcus granulosus group</taxon>
    </lineage>
</organism>